<dbReference type="InterPro" id="IPR050272">
    <property type="entry name" value="Isochorismatase-like_hydrls"/>
</dbReference>
<protein>
    <submittedName>
        <fullName evidence="3">Cysteine hydrolase family protein</fullName>
    </submittedName>
</protein>
<keyword evidence="4" id="KW-1185">Reference proteome</keyword>
<dbReference type="EMBL" id="JAQOSK010000017">
    <property type="protein sequence ID" value="MDC2959498.1"/>
    <property type="molecule type" value="Genomic_DNA"/>
</dbReference>
<dbReference type="Gene3D" id="3.40.50.850">
    <property type="entry name" value="Isochorismatase-like"/>
    <property type="match status" value="1"/>
</dbReference>
<dbReference type="Pfam" id="PF00857">
    <property type="entry name" value="Isochorismatase"/>
    <property type="match status" value="1"/>
</dbReference>
<comment type="caution">
    <text evidence="3">The sequence shown here is derived from an EMBL/GenBank/DDBJ whole genome shotgun (WGS) entry which is preliminary data.</text>
</comment>
<dbReference type="CDD" id="cd01014">
    <property type="entry name" value="nicotinamidase_related"/>
    <property type="match status" value="1"/>
</dbReference>
<feature type="domain" description="Isochorismatase-like" evidence="2">
    <location>
        <begin position="14"/>
        <end position="162"/>
    </location>
</feature>
<dbReference type="InterPro" id="IPR000868">
    <property type="entry name" value="Isochorismatase-like_dom"/>
</dbReference>
<dbReference type="InterPro" id="IPR036380">
    <property type="entry name" value="Isochorismatase-like_sf"/>
</dbReference>
<dbReference type="SUPFAM" id="SSF52499">
    <property type="entry name" value="Isochorismatase-like hydrolases"/>
    <property type="match status" value="1"/>
</dbReference>
<evidence type="ECO:0000313" key="4">
    <source>
        <dbReference type="Proteomes" id="UP001221328"/>
    </source>
</evidence>
<organism evidence="3 4">
    <name type="scientific">Streptomyces gilvifuscus</name>
    <dbReference type="NCBI Taxonomy" id="1550617"/>
    <lineage>
        <taxon>Bacteria</taxon>
        <taxon>Bacillati</taxon>
        <taxon>Actinomycetota</taxon>
        <taxon>Actinomycetes</taxon>
        <taxon>Kitasatosporales</taxon>
        <taxon>Streptomycetaceae</taxon>
        <taxon>Streptomyces</taxon>
    </lineage>
</organism>
<keyword evidence="1 3" id="KW-0378">Hydrolase</keyword>
<gene>
    <name evidence="3" type="ORF">PO587_34235</name>
</gene>
<accession>A0ABT5G3X1</accession>
<name>A0ABT5G3X1_9ACTN</name>
<evidence type="ECO:0000259" key="2">
    <source>
        <dbReference type="Pfam" id="PF00857"/>
    </source>
</evidence>
<evidence type="ECO:0000313" key="3">
    <source>
        <dbReference type="EMBL" id="MDC2959498.1"/>
    </source>
</evidence>
<sequence length="168" mass="17795">MQRCRVQHSGIRCEGSPAEAARVLSRAREAGIPVIHVRHDAGAGSPYDLEADVGQISAEVAPAAGEPVITKDHPSSFFGTDLETRLQRTRRQDLVLVGFMTHMCVNSTARDAFNLGYRPTIVAAATATREVAGADGKPVTATELQEASLAGMADLFAVVVGKAEEIPD</sequence>
<dbReference type="GO" id="GO:0016787">
    <property type="term" value="F:hydrolase activity"/>
    <property type="evidence" value="ECO:0007669"/>
    <property type="project" value="UniProtKB-KW"/>
</dbReference>
<dbReference type="RefSeq" id="WP_272177904.1">
    <property type="nucleotide sequence ID" value="NZ_JAQOSK010000017.1"/>
</dbReference>
<evidence type="ECO:0000256" key="1">
    <source>
        <dbReference type="ARBA" id="ARBA00022801"/>
    </source>
</evidence>
<proteinExistence type="predicted"/>
<reference evidence="3 4" key="1">
    <citation type="journal article" date="2015" name="Int. J. Syst. Evol. Microbiol.">
        <title>Streptomyces gilvifuscus sp. nov., an actinomycete that produces antibacterial compounds isolated from soil.</title>
        <authorList>
            <person name="Nguyen T.M."/>
            <person name="Kim J."/>
        </authorList>
    </citation>
    <scope>NUCLEOTIDE SEQUENCE [LARGE SCALE GENOMIC DNA]</scope>
    <source>
        <strain evidence="3 4">T113</strain>
    </source>
</reference>
<dbReference type="Proteomes" id="UP001221328">
    <property type="component" value="Unassembled WGS sequence"/>
</dbReference>
<dbReference type="PANTHER" id="PTHR43540:SF15">
    <property type="entry name" value="BLR5631 PROTEIN"/>
    <property type="match status" value="1"/>
</dbReference>
<dbReference type="PANTHER" id="PTHR43540">
    <property type="entry name" value="PEROXYUREIDOACRYLATE/UREIDOACRYLATE AMIDOHYDROLASE-RELATED"/>
    <property type="match status" value="1"/>
</dbReference>